<evidence type="ECO:0000313" key="2">
    <source>
        <dbReference type="EMBL" id="CAL1360223.1"/>
    </source>
</evidence>
<protein>
    <recommendedName>
        <fullName evidence="1">Reverse transcriptase zinc-binding domain-containing protein</fullName>
    </recommendedName>
</protein>
<dbReference type="Pfam" id="PF13966">
    <property type="entry name" value="zf-RVT"/>
    <property type="match status" value="1"/>
</dbReference>
<feature type="domain" description="Reverse transcriptase zinc-binding" evidence="1">
    <location>
        <begin position="96"/>
        <end position="142"/>
    </location>
</feature>
<dbReference type="InterPro" id="IPR026960">
    <property type="entry name" value="RVT-Znf"/>
</dbReference>
<name>A0AAV2CUI3_9ROSI</name>
<gene>
    <name evidence="2" type="ORF">LTRI10_LOCUS7670</name>
</gene>
<evidence type="ECO:0000313" key="3">
    <source>
        <dbReference type="Proteomes" id="UP001497516"/>
    </source>
</evidence>
<evidence type="ECO:0000259" key="1">
    <source>
        <dbReference type="Pfam" id="PF13966"/>
    </source>
</evidence>
<reference evidence="2 3" key="1">
    <citation type="submission" date="2024-04" db="EMBL/GenBank/DDBJ databases">
        <authorList>
            <person name="Fracassetti M."/>
        </authorList>
    </citation>
    <scope>NUCLEOTIDE SEQUENCE [LARGE SCALE GENOMIC DNA]</scope>
</reference>
<keyword evidence="3" id="KW-1185">Reference proteome</keyword>
<dbReference type="EMBL" id="OZ034814">
    <property type="protein sequence ID" value="CAL1360223.1"/>
    <property type="molecule type" value="Genomic_DNA"/>
</dbReference>
<organism evidence="2 3">
    <name type="scientific">Linum trigynum</name>
    <dbReference type="NCBI Taxonomy" id="586398"/>
    <lineage>
        <taxon>Eukaryota</taxon>
        <taxon>Viridiplantae</taxon>
        <taxon>Streptophyta</taxon>
        <taxon>Embryophyta</taxon>
        <taxon>Tracheophyta</taxon>
        <taxon>Spermatophyta</taxon>
        <taxon>Magnoliopsida</taxon>
        <taxon>eudicotyledons</taxon>
        <taxon>Gunneridae</taxon>
        <taxon>Pentapetalae</taxon>
        <taxon>rosids</taxon>
        <taxon>fabids</taxon>
        <taxon>Malpighiales</taxon>
        <taxon>Linaceae</taxon>
        <taxon>Linum</taxon>
    </lineage>
</organism>
<accession>A0AAV2CUI3</accession>
<sequence>MCLPHIDLEGDDPKVVELNDQVRGGWCIQSLQKRFPLEVVRAILAIPFPSMGMEARLIWHDTSDGVFSIKSADHLAVLVDRQVGMWRLVVSWMDRTSWMRLWALKIPPKLKLFLWQIFHRILPMTEALIEKRVQVLPRCPVCWVVSGYMCSLRSVCLG</sequence>
<dbReference type="Proteomes" id="UP001497516">
    <property type="component" value="Chromosome 10"/>
</dbReference>
<dbReference type="AlphaFoldDB" id="A0AAV2CUI3"/>
<proteinExistence type="predicted"/>